<comment type="caution">
    <text evidence="9">The sequence shown here is derived from an EMBL/GenBank/DDBJ whole genome shotgun (WGS) entry which is preliminary data.</text>
</comment>
<feature type="compositionally biased region" description="Basic and acidic residues" evidence="7">
    <location>
        <begin position="485"/>
        <end position="495"/>
    </location>
</feature>
<name>A0AAQ4EUV3_AMBAM</name>
<proteinExistence type="inferred from homology"/>
<evidence type="ECO:0000256" key="6">
    <source>
        <dbReference type="PROSITE-ProRule" id="PRU00259"/>
    </source>
</evidence>
<dbReference type="GO" id="GO:0098609">
    <property type="term" value="P:cell-cell adhesion"/>
    <property type="evidence" value="ECO:0007669"/>
    <property type="project" value="InterPro"/>
</dbReference>
<feature type="compositionally biased region" description="Low complexity" evidence="7">
    <location>
        <begin position="840"/>
        <end position="851"/>
    </location>
</feature>
<dbReference type="InterPro" id="IPR016024">
    <property type="entry name" value="ARM-type_fold"/>
</dbReference>
<evidence type="ECO:0000256" key="5">
    <source>
        <dbReference type="ARBA" id="ARBA00022949"/>
    </source>
</evidence>
<feature type="repeat" description="ARM" evidence="6">
    <location>
        <begin position="917"/>
        <end position="954"/>
    </location>
</feature>
<feature type="compositionally biased region" description="Low complexity" evidence="7">
    <location>
        <begin position="1147"/>
        <end position="1160"/>
    </location>
</feature>
<dbReference type="FunFam" id="1.25.10.10:FF:001492">
    <property type="entry name" value="Catenin (cadherin-associated protein), delta 2b"/>
    <property type="match status" value="1"/>
</dbReference>
<feature type="region of interest" description="Disordered" evidence="7">
    <location>
        <begin position="138"/>
        <end position="169"/>
    </location>
</feature>
<evidence type="ECO:0000256" key="1">
    <source>
        <dbReference type="ARBA" id="ARBA00004282"/>
    </source>
</evidence>
<dbReference type="Proteomes" id="UP001321473">
    <property type="component" value="Unassembled WGS sequence"/>
</dbReference>
<comment type="subcellular location">
    <subcellularLocation>
        <location evidence="1">Cell junction</location>
    </subcellularLocation>
</comment>
<evidence type="ECO:0000256" key="4">
    <source>
        <dbReference type="ARBA" id="ARBA00022889"/>
    </source>
</evidence>
<organism evidence="9 10">
    <name type="scientific">Amblyomma americanum</name>
    <name type="common">Lone star tick</name>
    <dbReference type="NCBI Taxonomy" id="6943"/>
    <lineage>
        <taxon>Eukaryota</taxon>
        <taxon>Metazoa</taxon>
        <taxon>Ecdysozoa</taxon>
        <taxon>Arthropoda</taxon>
        <taxon>Chelicerata</taxon>
        <taxon>Arachnida</taxon>
        <taxon>Acari</taxon>
        <taxon>Parasitiformes</taxon>
        <taxon>Ixodida</taxon>
        <taxon>Ixodoidea</taxon>
        <taxon>Ixodidae</taxon>
        <taxon>Amblyomminae</taxon>
        <taxon>Amblyomma</taxon>
    </lineage>
</organism>
<reference evidence="9 10" key="1">
    <citation type="journal article" date="2023" name="Arcadia Sci">
        <title>De novo assembly of a long-read Amblyomma americanum tick genome.</title>
        <authorList>
            <person name="Chou S."/>
            <person name="Poskanzer K.E."/>
            <person name="Rollins M."/>
            <person name="Thuy-Boun P.S."/>
        </authorList>
    </citation>
    <scope>NUCLEOTIDE SEQUENCE [LARGE SCALE GENOMIC DNA]</scope>
    <source>
        <strain evidence="9">F_SG_1</strain>
        <tissue evidence="9">Salivary glands</tissue>
    </source>
</reference>
<dbReference type="PANTHER" id="PTHR10372:SF27">
    <property type="entry name" value="ADHERENS JUNCTION PROTEIN P120"/>
    <property type="match status" value="1"/>
</dbReference>
<keyword evidence="5" id="KW-0965">Cell junction</keyword>
<comment type="similarity">
    <text evidence="2">Belongs to the beta-catenin family.</text>
</comment>
<evidence type="ECO:0000256" key="2">
    <source>
        <dbReference type="ARBA" id="ARBA00005462"/>
    </source>
</evidence>
<dbReference type="SMART" id="SM00185">
    <property type="entry name" value="ARM"/>
    <property type="match status" value="6"/>
</dbReference>
<feature type="compositionally biased region" description="Basic and acidic residues" evidence="7">
    <location>
        <begin position="1090"/>
        <end position="1101"/>
    </location>
</feature>
<keyword evidence="4" id="KW-0130">Cell adhesion</keyword>
<dbReference type="InterPro" id="IPR011989">
    <property type="entry name" value="ARM-like"/>
</dbReference>
<dbReference type="GO" id="GO:0005634">
    <property type="term" value="C:nucleus"/>
    <property type="evidence" value="ECO:0007669"/>
    <property type="project" value="TreeGrafter"/>
</dbReference>
<feature type="non-terminal residue" evidence="9">
    <location>
        <position position="1166"/>
    </location>
</feature>
<dbReference type="GO" id="GO:0005737">
    <property type="term" value="C:cytoplasm"/>
    <property type="evidence" value="ECO:0007669"/>
    <property type="project" value="TreeGrafter"/>
</dbReference>
<keyword evidence="8" id="KW-0732">Signal</keyword>
<dbReference type="GO" id="GO:0005886">
    <property type="term" value="C:plasma membrane"/>
    <property type="evidence" value="ECO:0007669"/>
    <property type="project" value="TreeGrafter"/>
</dbReference>
<keyword evidence="10" id="KW-1185">Reference proteome</keyword>
<feature type="region of interest" description="Disordered" evidence="7">
    <location>
        <begin position="235"/>
        <end position="255"/>
    </location>
</feature>
<dbReference type="Gene3D" id="1.25.10.10">
    <property type="entry name" value="Leucine-rich Repeat Variant"/>
    <property type="match status" value="1"/>
</dbReference>
<dbReference type="InterPro" id="IPR028435">
    <property type="entry name" value="Plakophilin/d_Catenin"/>
</dbReference>
<feature type="region of interest" description="Disordered" evidence="7">
    <location>
        <begin position="371"/>
        <end position="558"/>
    </location>
</feature>
<dbReference type="SUPFAM" id="SSF48371">
    <property type="entry name" value="ARM repeat"/>
    <property type="match status" value="1"/>
</dbReference>
<feature type="compositionally biased region" description="Low complexity" evidence="7">
    <location>
        <begin position="138"/>
        <end position="148"/>
    </location>
</feature>
<feature type="compositionally biased region" description="Pro residues" evidence="7">
    <location>
        <begin position="524"/>
        <end position="541"/>
    </location>
</feature>
<dbReference type="GO" id="GO:0005912">
    <property type="term" value="C:adherens junction"/>
    <property type="evidence" value="ECO:0007669"/>
    <property type="project" value="TreeGrafter"/>
</dbReference>
<dbReference type="Pfam" id="PF00514">
    <property type="entry name" value="Arm"/>
    <property type="match status" value="4"/>
</dbReference>
<feature type="compositionally biased region" description="Basic and acidic residues" evidence="7">
    <location>
        <begin position="547"/>
        <end position="558"/>
    </location>
</feature>
<dbReference type="FunFam" id="1.25.10.10:FF:001390">
    <property type="entry name" value="Armadillo repeat protein, putative"/>
    <property type="match status" value="1"/>
</dbReference>
<feature type="chain" id="PRO_5042889016" description="Neural adherens junction protein plakophilin" evidence="8">
    <location>
        <begin position="23"/>
        <end position="1166"/>
    </location>
</feature>
<accession>A0AAQ4EUV3</accession>
<sequence length="1166" mass="127891">MAMCATTPVLFSLFFSSFPVSGWFVSDLRPEETDNVNVKGGEGGERDDVECQYKTVVLGGEGEVTDGFEGGGGETVGWCAFTARTQLDLNYWTFFLVQEAQFELLTRQLEAERQTVATQLEKIKLRDRDDAVSVSSVSVSGSTEEPPYGWRPPPPQVGNFGADDERETRPKMTDSHLIINRKTESKEEEHLVRTELVEKVQRRYYPDQTTTEYHRYMQDGSSPQVQESYSMNYHTTTSTNGHQVGDGEHSPNSSKLVVPSENAQLVSRTTQQTKTQQVKTVTKVIKTREVRHVGPDGQPLEYNPYGTHGMSMSGSDYVTYPYTGTTDNSHGYGSYDTGEPPSPASQVAPQHGAYPQDYATYGSYLRDYDYGGYPGQAPTPPSVTSESPLPPSHMAVPQAAASRSMMSPLMVAPDGYSHGHSGYDELDPQPPRGGVEYPPDCYRSTPSPAPHPDRYGTYGYLGAPGASSPGYSPGYEGAPPPQGYLDRRPSYDEHQAGPPPGGARGPYGGAPPRALFEEEEEASPAPPPLEGQLPPRPPYVGPPLDGSDPRGGGDVRWRDPDLHEVIEFLGHPNSVVRANAAAYLQHLCYMDNSMKQKTRALGGIPLLIELLNQDFPEIQRNACGALRNLSYGRQNDENKRAIRNAGGIPALVRLLRKTPDNEIRELVTGVLWNLSSCEELKRPIIDDALQVLVNHVIIPLSGWDRNRDRGGGDHTKPQEIYWTIVFRNANGVLRNVSSAGEYARRKLRECEGLCDALLHLMRTAVRKNDMDNKSVENCVCTLRNLSYRCQEVEDPEYDKHAPAPTPSRATGAAIKVGDSLGCFGAKKKKEALEKQKKESSGSALASASASSTPRPQTDPPSGMELLWQPEVVQPYLALLSECSNPETLEAAAGAIQNLAACYWQPSIDIRAAVRKDRGLPVLVELLRMEVDRVVCAVATALRNLAMDQRNKELIGKYAMSDLVQKLPNGNPQHDMGTSDDTIAAVLATLNEVIVRNSDFARSLLEAGGVTRLTYITKQKGRFSARVVKFTSQLLYNLWQHVELREVYKNAGWREYHFLTRTLVARNSSSSPPSSANNTLSRPISSQGGTRYEDRTLPRVARELNSGQPPVNMPYSRSEELPLSELSHGGGGGGAEVQPGSPQPAQPQQPTLHRPPVGGVPIFPPGP</sequence>
<evidence type="ECO:0000313" key="9">
    <source>
        <dbReference type="EMBL" id="KAK8778501.1"/>
    </source>
</evidence>
<evidence type="ECO:0000256" key="7">
    <source>
        <dbReference type="SAM" id="MobiDB-lite"/>
    </source>
</evidence>
<feature type="region of interest" description="Disordered" evidence="7">
    <location>
        <begin position="1065"/>
        <end position="1166"/>
    </location>
</feature>
<feature type="repeat" description="ARM" evidence="6">
    <location>
        <begin position="646"/>
        <end position="689"/>
    </location>
</feature>
<protein>
    <recommendedName>
        <fullName evidence="11">Neural adherens junction protein plakophilin</fullName>
    </recommendedName>
</protein>
<feature type="signal peptide" evidence="8">
    <location>
        <begin position="1"/>
        <end position="22"/>
    </location>
</feature>
<feature type="compositionally biased region" description="Polar residues" evidence="7">
    <location>
        <begin position="1075"/>
        <end position="1088"/>
    </location>
</feature>
<dbReference type="PANTHER" id="PTHR10372">
    <property type="entry name" value="PLAKOPHILLIN-RELATED"/>
    <property type="match status" value="1"/>
</dbReference>
<evidence type="ECO:0000313" key="10">
    <source>
        <dbReference type="Proteomes" id="UP001321473"/>
    </source>
</evidence>
<dbReference type="AlphaFoldDB" id="A0AAQ4EUV3"/>
<dbReference type="PROSITE" id="PS50176">
    <property type="entry name" value="ARM_REPEAT"/>
    <property type="match status" value="3"/>
</dbReference>
<evidence type="ECO:0000256" key="3">
    <source>
        <dbReference type="ARBA" id="ARBA00022737"/>
    </source>
</evidence>
<feature type="region of interest" description="Disordered" evidence="7">
    <location>
        <begin position="833"/>
        <end position="863"/>
    </location>
</feature>
<evidence type="ECO:0000256" key="8">
    <source>
        <dbReference type="SAM" id="SignalP"/>
    </source>
</evidence>
<evidence type="ECO:0008006" key="11">
    <source>
        <dbReference type="Google" id="ProtNLM"/>
    </source>
</evidence>
<feature type="region of interest" description="Disordered" evidence="7">
    <location>
        <begin position="329"/>
        <end position="351"/>
    </location>
</feature>
<dbReference type="InterPro" id="IPR000225">
    <property type="entry name" value="Armadillo"/>
</dbReference>
<keyword evidence="3" id="KW-0677">Repeat</keyword>
<gene>
    <name evidence="9" type="ORF">V5799_020158</name>
</gene>
<feature type="repeat" description="ARM" evidence="6">
    <location>
        <begin position="602"/>
        <end position="647"/>
    </location>
</feature>
<dbReference type="EMBL" id="JARKHS020010696">
    <property type="protein sequence ID" value="KAK8778501.1"/>
    <property type="molecule type" value="Genomic_DNA"/>
</dbReference>